<comment type="function">
    <text evidence="1">Actins are highly conserved proteins that are involved in various types of cell motility and are ubiquitously expressed in all eukaryotic cells.</text>
</comment>
<dbReference type="GO" id="GO:0005856">
    <property type="term" value="C:cytoskeleton"/>
    <property type="evidence" value="ECO:0007669"/>
    <property type="project" value="UniProtKB-SubCell"/>
</dbReference>
<name>A0AAV3YBB4_9GAST</name>
<evidence type="ECO:0000256" key="6">
    <source>
        <dbReference type="ARBA" id="ARBA00022840"/>
    </source>
</evidence>
<dbReference type="FunFam" id="3.30.420.40:FF:000058">
    <property type="entry name" value="Putative actin-related protein 5"/>
    <property type="match status" value="1"/>
</dbReference>
<evidence type="ECO:0000313" key="10">
    <source>
        <dbReference type="Proteomes" id="UP000735302"/>
    </source>
</evidence>
<evidence type="ECO:0000313" key="9">
    <source>
        <dbReference type="EMBL" id="GFN80146.1"/>
    </source>
</evidence>
<dbReference type="PANTHER" id="PTHR11937">
    <property type="entry name" value="ACTIN"/>
    <property type="match status" value="1"/>
</dbReference>
<dbReference type="Gene3D" id="3.30.420.40">
    <property type="match status" value="2"/>
</dbReference>
<organism evidence="9 10">
    <name type="scientific">Plakobranchus ocellatus</name>
    <dbReference type="NCBI Taxonomy" id="259542"/>
    <lineage>
        <taxon>Eukaryota</taxon>
        <taxon>Metazoa</taxon>
        <taxon>Spiralia</taxon>
        <taxon>Lophotrochozoa</taxon>
        <taxon>Mollusca</taxon>
        <taxon>Gastropoda</taxon>
        <taxon>Heterobranchia</taxon>
        <taxon>Euthyneura</taxon>
        <taxon>Panpulmonata</taxon>
        <taxon>Sacoglossa</taxon>
        <taxon>Placobranchoidea</taxon>
        <taxon>Plakobranchidae</taxon>
        <taxon>Plakobranchus</taxon>
    </lineage>
</organism>
<evidence type="ECO:0000256" key="3">
    <source>
        <dbReference type="ARBA" id="ARBA00022481"/>
    </source>
</evidence>
<comment type="caution">
    <text evidence="9">The sequence shown here is derived from an EMBL/GenBank/DDBJ whole genome shotgun (WGS) entry which is preliminary data.</text>
</comment>
<dbReference type="SMART" id="SM00268">
    <property type="entry name" value="ACTIN"/>
    <property type="match status" value="1"/>
</dbReference>
<dbReference type="PRINTS" id="PR00190">
    <property type="entry name" value="ACTIN"/>
</dbReference>
<accession>A0AAV3YBB4</accession>
<dbReference type="InterPro" id="IPR020902">
    <property type="entry name" value="Actin/actin-like_CS"/>
</dbReference>
<keyword evidence="3" id="KW-0488">Methylation</keyword>
<keyword evidence="10" id="KW-1185">Reference proteome</keyword>
<dbReference type="FunFam" id="3.30.420.40:FF:000148">
    <property type="entry name" value="Actin, alpha skeletal muscle"/>
    <property type="match status" value="1"/>
</dbReference>
<dbReference type="Proteomes" id="UP000735302">
    <property type="component" value="Unassembled WGS sequence"/>
</dbReference>
<dbReference type="Gene3D" id="3.90.640.10">
    <property type="entry name" value="Actin, Chain A, domain 4"/>
    <property type="match status" value="1"/>
</dbReference>
<dbReference type="FunFam" id="3.90.640.10:FF:000047">
    <property type="entry name" value="Actin, alpha skeletal muscle"/>
    <property type="match status" value="1"/>
</dbReference>
<dbReference type="Pfam" id="PF00022">
    <property type="entry name" value="Actin"/>
    <property type="match status" value="1"/>
</dbReference>
<gene>
    <name evidence="9" type="ORF">PoB_000665200</name>
</gene>
<dbReference type="GO" id="GO:0005524">
    <property type="term" value="F:ATP binding"/>
    <property type="evidence" value="ECO:0007669"/>
    <property type="project" value="UniProtKB-KW"/>
</dbReference>
<evidence type="ECO:0000256" key="2">
    <source>
        <dbReference type="ARBA" id="ARBA00004245"/>
    </source>
</evidence>
<dbReference type="AlphaFoldDB" id="A0AAV3YBB4"/>
<evidence type="ECO:0000256" key="4">
    <source>
        <dbReference type="ARBA" id="ARBA00022490"/>
    </source>
</evidence>
<proteinExistence type="inferred from homology"/>
<dbReference type="InterPro" id="IPR004000">
    <property type="entry name" value="Actin"/>
</dbReference>
<dbReference type="EMBL" id="BLXT01000801">
    <property type="protein sequence ID" value="GFN80146.1"/>
    <property type="molecule type" value="Genomic_DNA"/>
</dbReference>
<keyword evidence="6" id="KW-0067">ATP-binding</keyword>
<comment type="subcellular location">
    <subcellularLocation>
        <location evidence="2">Cytoplasm</location>
        <location evidence="2">Cytoskeleton</location>
    </subcellularLocation>
</comment>
<protein>
    <submittedName>
        <fullName evidence="9">Actin</fullName>
    </submittedName>
</protein>
<evidence type="ECO:0000256" key="8">
    <source>
        <dbReference type="RuleBase" id="RU000487"/>
    </source>
</evidence>
<keyword evidence="7" id="KW-0206">Cytoskeleton</keyword>
<sequence length="373" mass="41761">MEDKESPALVLDIGSSLCRAGFAGADAPCVTFPSIVGRKRLWENSIDANSKDVYVGDEAQSRRVGLSVKYPVEHGIVTNFDDMQEIWHHTFYNELRVAPEEHPLLLTEAPMNPKANREKITQIMFEKFDTPALFLAVQAVLTLYASGNTTGFVLDVGDGTSNTVPIYEGYSMPHAILKLGYNGRDLTDYLMKMLIQRGFLFHTSAEREIVRDMKEKLCYVAPDFEREMQSASTTSSLEESYTLPDGEKITLNSERFMTAEALFKPSKLLNFELPGVHETLNMSMNKCDCDIRKDLFAGIVLSGGSTMFPGMAERLQNEVTALTSNAVRVHPASSFSAWVGGSILASLPTFQQMWIQKEEYDEYGPCIVHRRCF</sequence>
<keyword evidence="4" id="KW-0963">Cytoplasm</keyword>
<keyword evidence="5" id="KW-0547">Nucleotide-binding</keyword>
<evidence type="ECO:0000256" key="7">
    <source>
        <dbReference type="ARBA" id="ARBA00023212"/>
    </source>
</evidence>
<dbReference type="PROSITE" id="PS01132">
    <property type="entry name" value="ACTINS_ACT_LIKE"/>
    <property type="match status" value="1"/>
</dbReference>
<comment type="similarity">
    <text evidence="8">Belongs to the actin family.</text>
</comment>
<dbReference type="InterPro" id="IPR043129">
    <property type="entry name" value="ATPase_NBD"/>
</dbReference>
<dbReference type="SUPFAM" id="SSF53067">
    <property type="entry name" value="Actin-like ATPase domain"/>
    <property type="match status" value="2"/>
</dbReference>
<evidence type="ECO:0000256" key="5">
    <source>
        <dbReference type="ARBA" id="ARBA00022741"/>
    </source>
</evidence>
<evidence type="ECO:0000256" key="1">
    <source>
        <dbReference type="ARBA" id="ARBA00003520"/>
    </source>
</evidence>
<reference evidence="9 10" key="1">
    <citation type="journal article" date="2021" name="Elife">
        <title>Chloroplast acquisition without the gene transfer in kleptoplastic sea slugs, Plakobranchus ocellatus.</title>
        <authorList>
            <person name="Maeda T."/>
            <person name="Takahashi S."/>
            <person name="Yoshida T."/>
            <person name="Shimamura S."/>
            <person name="Takaki Y."/>
            <person name="Nagai Y."/>
            <person name="Toyoda A."/>
            <person name="Suzuki Y."/>
            <person name="Arimoto A."/>
            <person name="Ishii H."/>
            <person name="Satoh N."/>
            <person name="Nishiyama T."/>
            <person name="Hasebe M."/>
            <person name="Maruyama T."/>
            <person name="Minagawa J."/>
            <person name="Obokata J."/>
            <person name="Shigenobu S."/>
        </authorList>
    </citation>
    <scope>NUCLEOTIDE SEQUENCE [LARGE SCALE GENOMIC DNA]</scope>
</reference>